<organism evidence="5 6">
    <name type="scientific">Paramuricea clavata</name>
    <name type="common">Red gorgonian</name>
    <name type="synonym">Violescent sea-whip</name>
    <dbReference type="NCBI Taxonomy" id="317549"/>
    <lineage>
        <taxon>Eukaryota</taxon>
        <taxon>Metazoa</taxon>
        <taxon>Cnidaria</taxon>
        <taxon>Anthozoa</taxon>
        <taxon>Octocorallia</taxon>
        <taxon>Malacalcyonacea</taxon>
        <taxon>Plexauridae</taxon>
        <taxon>Paramuricea</taxon>
    </lineage>
</organism>
<dbReference type="OrthoDB" id="10037120at2759"/>
<keyword evidence="2" id="KW-0963">Cytoplasm</keyword>
<gene>
    <name evidence="5" type="ORF">PACLA_8A079011</name>
</gene>
<dbReference type="InterPro" id="IPR035897">
    <property type="entry name" value="Toll_tir_struct_dom_sf"/>
</dbReference>
<dbReference type="PANTHER" id="PTHR15079">
    <property type="entry name" value="MYD88"/>
    <property type="match status" value="1"/>
</dbReference>
<feature type="region of interest" description="Disordered" evidence="4">
    <location>
        <begin position="1"/>
        <end position="55"/>
    </location>
</feature>
<dbReference type="Pfam" id="PF13676">
    <property type="entry name" value="TIR_2"/>
    <property type="match status" value="1"/>
</dbReference>
<feature type="compositionally biased region" description="Polar residues" evidence="4">
    <location>
        <begin position="217"/>
        <end position="227"/>
    </location>
</feature>
<name>A0A7D9JX64_PARCT</name>
<comment type="subcellular location">
    <subcellularLocation>
        <location evidence="1">Cytoplasm</location>
    </subcellularLocation>
</comment>
<sequence length="341" mass="38737">SDSENFQFDVIDEQYPVQGERHSPFTLDDDGQLSADIPRNNRSPKSILSRQGSTDHSRFEQILRGTKNYDKISDIPYHVREEVKDSLNTIKESRNDWRGVASRMGVESLTIEKIKKDFKEDPTHKVFEELSNHKITKLLQVLYEMECHDVLNIFYDNFCINISDTGAGVGINREKYQVSKSHSHEPTPDSGISSAVSCEFNTSPFNTQKDPGMPENVESTTASQSPHSRPKAGFGAKQNTDEDFVSDEIFDGFICYAKEDRRFAYEILARLEAPPYCRKICIDFRDCVPGDCRLDQTVKIIEHRCKHMVVILSPNFTSSSNTGFQVRIALNLSPGKSDVQH</sequence>
<evidence type="ECO:0000256" key="2">
    <source>
        <dbReference type="ARBA" id="ARBA00022490"/>
    </source>
</evidence>
<feature type="non-terminal residue" evidence="5">
    <location>
        <position position="341"/>
    </location>
</feature>
<dbReference type="GO" id="GO:0002755">
    <property type="term" value="P:MyD88-dependent toll-like receptor signaling pathway"/>
    <property type="evidence" value="ECO:0007669"/>
    <property type="project" value="InterPro"/>
</dbReference>
<dbReference type="SUPFAM" id="SSF47986">
    <property type="entry name" value="DEATH domain"/>
    <property type="match status" value="1"/>
</dbReference>
<dbReference type="Gene3D" id="1.10.533.10">
    <property type="entry name" value="Death Domain, Fas"/>
    <property type="match status" value="1"/>
</dbReference>
<evidence type="ECO:0000256" key="4">
    <source>
        <dbReference type="SAM" id="MobiDB-lite"/>
    </source>
</evidence>
<dbReference type="InterPro" id="IPR000157">
    <property type="entry name" value="TIR_dom"/>
</dbReference>
<dbReference type="AlphaFoldDB" id="A0A7D9JX64"/>
<reference evidence="5" key="1">
    <citation type="submission" date="2020-04" db="EMBL/GenBank/DDBJ databases">
        <authorList>
            <person name="Alioto T."/>
            <person name="Alioto T."/>
            <person name="Gomez Garrido J."/>
        </authorList>
    </citation>
    <scope>NUCLEOTIDE SEQUENCE</scope>
    <source>
        <strain evidence="5">A484AB</strain>
    </source>
</reference>
<dbReference type="GO" id="GO:0070976">
    <property type="term" value="F:TIR domain binding"/>
    <property type="evidence" value="ECO:0007669"/>
    <property type="project" value="InterPro"/>
</dbReference>
<dbReference type="InterPro" id="IPR017281">
    <property type="entry name" value="Myelin_different_resp_MyD88"/>
</dbReference>
<evidence type="ECO:0000313" key="6">
    <source>
        <dbReference type="Proteomes" id="UP001152795"/>
    </source>
</evidence>
<dbReference type="Proteomes" id="UP001152795">
    <property type="component" value="Unassembled WGS sequence"/>
</dbReference>
<proteinExistence type="predicted"/>
<accession>A0A7D9JX64</accession>
<feature type="compositionally biased region" description="Polar residues" evidence="4">
    <location>
        <begin position="40"/>
        <end position="52"/>
    </location>
</feature>
<dbReference type="Pfam" id="PF00531">
    <property type="entry name" value="Death"/>
    <property type="match status" value="1"/>
</dbReference>
<evidence type="ECO:0000256" key="3">
    <source>
        <dbReference type="ARBA" id="ARBA00023198"/>
    </source>
</evidence>
<dbReference type="Gene3D" id="3.40.50.10140">
    <property type="entry name" value="Toll/interleukin-1 receptor homology (TIR) domain"/>
    <property type="match status" value="1"/>
</dbReference>
<dbReference type="PANTHER" id="PTHR15079:SF3">
    <property type="entry name" value="MYELOID DIFFERENTIATION PRIMARY RESPONSE PROTEIN MYD88"/>
    <property type="match status" value="1"/>
</dbReference>
<keyword evidence="6" id="KW-1185">Reference proteome</keyword>
<dbReference type="SUPFAM" id="SSF52200">
    <property type="entry name" value="Toll/Interleukin receptor TIR domain"/>
    <property type="match status" value="1"/>
</dbReference>
<protein>
    <submittedName>
        <fullName evidence="5">Myeloid differentiation primary response 88</fullName>
    </submittedName>
</protein>
<evidence type="ECO:0000256" key="1">
    <source>
        <dbReference type="ARBA" id="ARBA00004496"/>
    </source>
</evidence>
<keyword evidence="3" id="KW-0395">Inflammatory response</keyword>
<feature type="region of interest" description="Disordered" evidence="4">
    <location>
        <begin position="205"/>
        <end position="238"/>
    </location>
</feature>
<dbReference type="InterPro" id="IPR011029">
    <property type="entry name" value="DEATH-like_dom_sf"/>
</dbReference>
<dbReference type="GO" id="GO:0043123">
    <property type="term" value="P:positive regulation of canonical NF-kappaB signal transduction"/>
    <property type="evidence" value="ECO:0007669"/>
    <property type="project" value="InterPro"/>
</dbReference>
<dbReference type="PROSITE" id="PS50104">
    <property type="entry name" value="TIR"/>
    <property type="match status" value="1"/>
</dbReference>
<evidence type="ECO:0000313" key="5">
    <source>
        <dbReference type="EMBL" id="CAB4036736.1"/>
    </source>
</evidence>
<dbReference type="GO" id="GO:0005737">
    <property type="term" value="C:cytoplasm"/>
    <property type="evidence" value="ECO:0007669"/>
    <property type="project" value="UniProtKB-SubCell"/>
</dbReference>
<comment type="caution">
    <text evidence="5">The sequence shown here is derived from an EMBL/GenBank/DDBJ whole genome shotgun (WGS) entry which is preliminary data.</text>
</comment>
<dbReference type="EMBL" id="CACRXK020022350">
    <property type="protein sequence ID" value="CAB4036736.1"/>
    <property type="molecule type" value="Genomic_DNA"/>
</dbReference>
<dbReference type="InterPro" id="IPR000488">
    <property type="entry name" value="Death_dom"/>
</dbReference>